<dbReference type="Proteomes" id="UP001363622">
    <property type="component" value="Unassembled WGS sequence"/>
</dbReference>
<evidence type="ECO:0000256" key="2">
    <source>
        <dbReference type="SAM" id="Phobius"/>
    </source>
</evidence>
<keyword evidence="2" id="KW-1133">Transmembrane helix</keyword>
<organism evidence="3 4">
    <name type="scientific">Phyllosticta citriasiana</name>
    <dbReference type="NCBI Taxonomy" id="595635"/>
    <lineage>
        <taxon>Eukaryota</taxon>
        <taxon>Fungi</taxon>
        <taxon>Dikarya</taxon>
        <taxon>Ascomycota</taxon>
        <taxon>Pezizomycotina</taxon>
        <taxon>Dothideomycetes</taxon>
        <taxon>Dothideomycetes incertae sedis</taxon>
        <taxon>Botryosphaeriales</taxon>
        <taxon>Phyllostictaceae</taxon>
        <taxon>Phyllosticta</taxon>
    </lineage>
</organism>
<feature type="compositionally biased region" description="Polar residues" evidence="1">
    <location>
        <begin position="96"/>
        <end position="106"/>
    </location>
</feature>
<evidence type="ECO:0000256" key="1">
    <source>
        <dbReference type="SAM" id="MobiDB-lite"/>
    </source>
</evidence>
<keyword evidence="2" id="KW-0812">Transmembrane</keyword>
<comment type="caution">
    <text evidence="3">The sequence shown here is derived from an EMBL/GenBank/DDBJ whole genome shotgun (WGS) entry which is preliminary data.</text>
</comment>
<evidence type="ECO:0000313" key="3">
    <source>
        <dbReference type="EMBL" id="KAK7510968.1"/>
    </source>
</evidence>
<reference evidence="3 4" key="1">
    <citation type="submission" date="2024-04" db="EMBL/GenBank/DDBJ databases">
        <title>Phyllosticta paracitricarpa is synonymous to the EU quarantine fungus P. citricarpa based on phylogenomic analyses.</title>
        <authorList>
            <consortium name="Lawrence Berkeley National Laboratory"/>
            <person name="Van Ingen-Buijs V.A."/>
            <person name="Van Westerhoven A.C."/>
            <person name="Haridas S."/>
            <person name="Skiadas P."/>
            <person name="Martin F."/>
            <person name="Groenewald J.Z."/>
            <person name="Crous P.W."/>
            <person name="Seidl M.F."/>
        </authorList>
    </citation>
    <scope>NUCLEOTIDE SEQUENCE [LARGE SCALE GENOMIC DNA]</scope>
    <source>
        <strain evidence="3 4">CBS 123371</strain>
    </source>
</reference>
<feature type="compositionally biased region" description="Basic residues" evidence="1">
    <location>
        <begin position="115"/>
        <end position="124"/>
    </location>
</feature>
<sequence length="273" mass="29918">MACLSICPISNTITKLHDARRDKSRRDRTRHGAHSGLAHSLTHALSHSLGPVHPPAFRRWRAGRGAEKALAPVTITLRFCCCSLARSLAKAKRKSQNSNPTPQQVGASRKLGASQRRRGRRGRRASGDFTLSLSAQQQTPTMYVARWCFAQLVRATSCDACCLVLFCISSPRCYPSARAPAAHCPNLLSSTVSFVSRSGPKHHHHHHHYTSGSVQGRRTQAKRRAWGGTTSCFASGWLAGWLAGSLVCLLFASIVAITRLNDRACLYVTVAQW</sequence>
<name>A0ABR1KG17_9PEZI</name>
<feature type="transmembrane region" description="Helical" evidence="2">
    <location>
        <begin position="237"/>
        <end position="257"/>
    </location>
</feature>
<evidence type="ECO:0000313" key="4">
    <source>
        <dbReference type="Proteomes" id="UP001363622"/>
    </source>
</evidence>
<keyword evidence="4" id="KW-1185">Reference proteome</keyword>
<feature type="region of interest" description="Disordered" evidence="1">
    <location>
        <begin position="92"/>
        <end position="129"/>
    </location>
</feature>
<gene>
    <name evidence="3" type="ORF">IWZ03DRAFT_72009</name>
</gene>
<keyword evidence="2" id="KW-0472">Membrane</keyword>
<proteinExistence type="predicted"/>
<dbReference type="EMBL" id="JBBPHU010000013">
    <property type="protein sequence ID" value="KAK7510968.1"/>
    <property type="molecule type" value="Genomic_DNA"/>
</dbReference>
<accession>A0ABR1KG17</accession>
<protein>
    <submittedName>
        <fullName evidence="3">Uncharacterized protein</fullName>
    </submittedName>
</protein>